<reference evidence="1 2" key="1">
    <citation type="submission" date="2016-01" db="EMBL/GenBank/DDBJ databases">
        <title>Highly variable Streptococcus oralis are common among viridans streptococci isolated from primates.</title>
        <authorList>
            <person name="Denapaite D."/>
            <person name="Rieger M."/>
            <person name="Koendgen S."/>
            <person name="Brueckner R."/>
            <person name="Ochigava I."/>
            <person name="Kappeler P."/>
            <person name="Maetz-Rensing K."/>
            <person name="Leendertz F."/>
            <person name="Hakenbeck R."/>
        </authorList>
    </citation>
    <scope>NUCLEOTIDE SEQUENCE [LARGE SCALE GENOMIC DNA]</scope>
    <source>
        <strain evidence="1 2">DD07</strain>
    </source>
</reference>
<sequence length="47" mass="5591">MFIFLYTFFLNSSISDEHVFFVALHFTTGLFIKEISNKIFYSQVLSF</sequence>
<proteinExistence type="predicted"/>
<accession>A0A139NGE9</accession>
<organism evidence="1 2">
    <name type="scientific">Streptococcus gordonii</name>
    <dbReference type="NCBI Taxonomy" id="1302"/>
    <lineage>
        <taxon>Bacteria</taxon>
        <taxon>Bacillati</taxon>
        <taxon>Bacillota</taxon>
        <taxon>Bacilli</taxon>
        <taxon>Lactobacillales</taxon>
        <taxon>Streptococcaceae</taxon>
        <taxon>Streptococcus</taxon>
    </lineage>
</organism>
<gene>
    <name evidence="1" type="ORF">SGODD07_00091</name>
</gene>
<dbReference type="PATRIC" id="fig|1302.21.peg.101"/>
<dbReference type="EMBL" id="LQRC01000014">
    <property type="protein sequence ID" value="KXT74884.1"/>
    <property type="molecule type" value="Genomic_DNA"/>
</dbReference>
<dbReference type="AlphaFoldDB" id="A0A139NGE9"/>
<name>A0A139NGE9_STRGN</name>
<dbReference type="Proteomes" id="UP000070096">
    <property type="component" value="Unassembled WGS sequence"/>
</dbReference>
<comment type="caution">
    <text evidence="1">The sequence shown here is derived from an EMBL/GenBank/DDBJ whole genome shotgun (WGS) entry which is preliminary data.</text>
</comment>
<evidence type="ECO:0000313" key="1">
    <source>
        <dbReference type="EMBL" id="KXT74884.1"/>
    </source>
</evidence>
<protein>
    <submittedName>
        <fullName evidence="1">Uncharacterized protein</fullName>
    </submittedName>
</protein>
<evidence type="ECO:0000313" key="2">
    <source>
        <dbReference type="Proteomes" id="UP000070096"/>
    </source>
</evidence>